<feature type="domain" description="NnrU" evidence="6">
    <location>
        <begin position="3"/>
        <end position="191"/>
    </location>
</feature>
<dbReference type="InterPro" id="IPR009915">
    <property type="entry name" value="NnrU_dom"/>
</dbReference>
<organism evidence="7 8">
    <name type="scientific">Salinarimonas soli</name>
    <dbReference type="NCBI Taxonomy" id="1638099"/>
    <lineage>
        <taxon>Bacteria</taxon>
        <taxon>Pseudomonadati</taxon>
        <taxon>Pseudomonadota</taxon>
        <taxon>Alphaproteobacteria</taxon>
        <taxon>Hyphomicrobiales</taxon>
        <taxon>Salinarimonadaceae</taxon>
        <taxon>Salinarimonas</taxon>
    </lineage>
</organism>
<evidence type="ECO:0000313" key="8">
    <source>
        <dbReference type="Proteomes" id="UP000323142"/>
    </source>
</evidence>
<name>A0A5B2VY90_9HYPH</name>
<comment type="subcellular location">
    <subcellularLocation>
        <location evidence="1">Membrane</location>
        <topology evidence="1">Multi-pass membrane protein</topology>
    </subcellularLocation>
</comment>
<accession>A0A5B2VY90</accession>
<keyword evidence="8" id="KW-1185">Reference proteome</keyword>
<keyword evidence="2 5" id="KW-0812">Transmembrane</keyword>
<dbReference type="AlphaFoldDB" id="A0A5B2VY90"/>
<dbReference type="Pfam" id="PF07298">
    <property type="entry name" value="NnrU"/>
    <property type="match status" value="1"/>
</dbReference>
<dbReference type="OrthoDB" id="5293641at2"/>
<feature type="transmembrane region" description="Helical" evidence="5">
    <location>
        <begin position="40"/>
        <end position="58"/>
    </location>
</feature>
<evidence type="ECO:0000313" key="7">
    <source>
        <dbReference type="EMBL" id="KAA2244005.1"/>
    </source>
</evidence>
<feature type="transmembrane region" description="Helical" evidence="5">
    <location>
        <begin position="166"/>
        <end position="188"/>
    </location>
</feature>
<dbReference type="RefSeq" id="WP_149815317.1">
    <property type="nucleotide sequence ID" value="NZ_VUOA01000005.1"/>
</dbReference>
<reference evidence="7 8" key="1">
    <citation type="submission" date="2019-09" db="EMBL/GenBank/DDBJ databases">
        <title>Salinarimonas rosea gen. nov., sp. nov., a new member of the a-2 subgroup of the Proteobacteria.</title>
        <authorList>
            <person name="Liu J."/>
        </authorList>
    </citation>
    <scope>NUCLEOTIDE SEQUENCE [LARGE SCALE GENOMIC DNA]</scope>
    <source>
        <strain evidence="7 8">BN140002</strain>
    </source>
</reference>
<dbReference type="Proteomes" id="UP000323142">
    <property type="component" value="Unassembled WGS sequence"/>
</dbReference>
<sequence length="196" mass="20894">MTLLILGLILFLGTHAFTMARGPRERLIARLGEGPYKGGYSLLSLAGLVLVGAGYDAYRAGGYIPVWNPPFWFGHISLLLMLAAFILFVAAYVPGRIKATVKHPMLAGVKVWALAHLLANGDLGSMLLFGSFLAWAVAARINVKHRSIASQHLGPAVAAGGLRNDLMAVGIGTAAYLAFAVWLHPWLIGVNVLPGR</sequence>
<keyword evidence="3 5" id="KW-1133">Transmembrane helix</keyword>
<evidence type="ECO:0000256" key="2">
    <source>
        <dbReference type="ARBA" id="ARBA00022692"/>
    </source>
</evidence>
<feature type="transmembrane region" description="Helical" evidence="5">
    <location>
        <begin position="113"/>
        <end position="138"/>
    </location>
</feature>
<evidence type="ECO:0000256" key="1">
    <source>
        <dbReference type="ARBA" id="ARBA00004141"/>
    </source>
</evidence>
<evidence type="ECO:0000259" key="6">
    <source>
        <dbReference type="Pfam" id="PF07298"/>
    </source>
</evidence>
<evidence type="ECO:0000256" key="4">
    <source>
        <dbReference type="ARBA" id="ARBA00023136"/>
    </source>
</evidence>
<feature type="transmembrane region" description="Helical" evidence="5">
    <location>
        <begin position="70"/>
        <end position="93"/>
    </location>
</feature>
<comment type="caution">
    <text evidence="7">The sequence shown here is derived from an EMBL/GenBank/DDBJ whole genome shotgun (WGS) entry which is preliminary data.</text>
</comment>
<evidence type="ECO:0000256" key="5">
    <source>
        <dbReference type="SAM" id="Phobius"/>
    </source>
</evidence>
<proteinExistence type="predicted"/>
<dbReference type="GO" id="GO:0016020">
    <property type="term" value="C:membrane"/>
    <property type="evidence" value="ECO:0007669"/>
    <property type="project" value="UniProtKB-SubCell"/>
</dbReference>
<evidence type="ECO:0000256" key="3">
    <source>
        <dbReference type="ARBA" id="ARBA00022989"/>
    </source>
</evidence>
<reference evidence="7 8" key="2">
    <citation type="submission" date="2019-09" db="EMBL/GenBank/DDBJ databases">
        <authorList>
            <person name="Jin C."/>
        </authorList>
    </citation>
    <scope>NUCLEOTIDE SEQUENCE [LARGE SCALE GENOMIC DNA]</scope>
    <source>
        <strain evidence="7 8">BN140002</strain>
    </source>
</reference>
<gene>
    <name evidence="7" type="ORF">F0L46_01790</name>
</gene>
<dbReference type="EMBL" id="VUOA01000005">
    <property type="protein sequence ID" value="KAA2244005.1"/>
    <property type="molecule type" value="Genomic_DNA"/>
</dbReference>
<keyword evidence="4 5" id="KW-0472">Membrane</keyword>
<protein>
    <submittedName>
        <fullName evidence="7">NnrU family protein</fullName>
    </submittedName>
</protein>